<keyword evidence="5" id="KW-1185">Reference proteome</keyword>
<dbReference type="AlphaFoldDB" id="U4LQA1"/>
<evidence type="ECO:0000313" key="4">
    <source>
        <dbReference type="EMBL" id="CCX34135.1"/>
    </source>
</evidence>
<dbReference type="Proteomes" id="UP000018144">
    <property type="component" value="Unassembled WGS sequence"/>
</dbReference>
<protein>
    <recommendedName>
        <fullName evidence="3">DDE Tnp4 domain-containing protein</fullName>
    </recommendedName>
</protein>
<reference evidence="4 5" key="1">
    <citation type="journal article" date="2013" name="PLoS Genet.">
        <title>The genome and development-dependent transcriptomes of Pyronema confluens: a window into fungal evolution.</title>
        <authorList>
            <person name="Traeger S."/>
            <person name="Altegoer F."/>
            <person name="Freitag M."/>
            <person name="Gabaldon T."/>
            <person name="Kempken F."/>
            <person name="Kumar A."/>
            <person name="Marcet-Houben M."/>
            <person name="Poggeler S."/>
            <person name="Stajich J.E."/>
            <person name="Nowrousian M."/>
        </authorList>
    </citation>
    <scope>NUCLEOTIDE SEQUENCE [LARGE SCALE GENOMIC DNA]</scope>
    <source>
        <strain evidence="5">CBS 100304</strain>
        <tissue evidence="4">Vegetative mycelium</tissue>
    </source>
</reference>
<proteinExistence type="predicted"/>
<keyword evidence="2" id="KW-0479">Metal-binding</keyword>
<gene>
    <name evidence="4" type="ORF">PCON_02635</name>
</gene>
<dbReference type="eggNOG" id="ENOG502QQR9">
    <property type="taxonomic scope" value="Eukaryota"/>
</dbReference>
<dbReference type="PANTHER" id="PTHR48471">
    <property type="entry name" value="DDE TNP4 DOMAIN-CONTAINING PROTEIN"/>
    <property type="match status" value="1"/>
</dbReference>
<evidence type="ECO:0000259" key="3">
    <source>
        <dbReference type="Pfam" id="PF13359"/>
    </source>
</evidence>
<name>U4LQA1_PYROM</name>
<evidence type="ECO:0000256" key="2">
    <source>
        <dbReference type="ARBA" id="ARBA00022723"/>
    </source>
</evidence>
<dbReference type="OMA" id="QCHISRY"/>
<dbReference type="Pfam" id="PF13359">
    <property type="entry name" value="DDE_Tnp_4"/>
    <property type="match status" value="1"/>
</dbReference>
<dbReference type="InterPro" id="IPR027806">
    <property type="entry name" value="HARBI1_dom"/>
</dbReference>
<dbReference type="OrthoDB" id="78198at2759"/>
<evidence type="ECO:0000256" key="1">
    <source>
        <dbReference type="ARBA" id="ARBA00001968"/>
    </source>
</evidence>
<sequence>MADFSLQQIFGLTPAVCFRYRKLGMILLLRCLKGMAKARLRWPKRSGMCRYSRPIRARHPLLTKAFGFVDGLYLPIARSSDLDMENAYYNGWCSSHYTSNILAFGPDGTIFHATMNAPGSWHDVAVSQFLYRHLLEDTPSNYYLAADTAFATSNQEIRDKLRTPPKAGFTGFSPNPTIALQQVAYNDQLVSARQAAEWRVGILQGSFSRLKLPMPAENAEYRQLLLETCVTLSDL</sequence>
<dbReference type="PANTHER" id="PTHR48471:SF1">
    <property type="entry name" value="DDE TNP4 DOMAIN-CONTAINING PROTEIN"/>
    <property type="match status" value="1"/>
</dbReference>
<feature type="domain" description="DDE Tnp4" evidence="3">
    <location>
        <begin position="69"/>
        <end position="232"/>
    </location>
</feature>
<evidence type="ECO:0000313" key="5">
    <source>
        <dbReference type="Proteomes" id="UP000018144"/>
    </source>
</evidence>
<organism evidence="4 5">
    <name type="scientific">Pyronema omphalodes (strain CBS 100304)</name>
    <name type="common">Pyronema confluens</name>
    <dbReference type="NCBI Taxonomy" id="1076935"/>
    <lineage>
        <taxon>Eukaryota</taxon>
        <taxon>Fungi</taxon>
        <taxon>Dikarya</taxon>
        <taxon>Ascomycota</taxon>
        <taxon>Pezizomycotina</taxon>
        <taxon>Pezizomycetes</taxon>
        <taxon>Pezizales</taxon>
        <taxon>Pyronemataceae</taxon>
        <taxon>Pyronema</taxon>
    </lineage>
</organism>
<comment type="cofactor">
    <cofactor evidence="1">
        <name>a divalent metal cation</name>
        <dbReference type="ChEBI" id="CHEBI:60240"/>
    </cofactor>
</comment>
<dbReference type="GO" id="GO:0046872">
    <property type="term" value="F:metal ion binding"/>
    <property type="evidence" value="ECO:0007669"/>
    <property type="project" value="UniProtKB-KW"/>
</dbReference>
<dbReference type="EMBL" id="HF936305">
    <property type="protein sequence ID" value="CCX34135.1"/>
    <property type="molecule type" value="Genomic_DNA"/>
</dbReference>
<accession>U4LQA1</accession>